<reference evidence="4 5" key="1">
    <citation type="submission" date="2020-02" db="EMBL/GenBank/DDBJ databases">
        <title>Out from the shadows clarifying the taxonomy of the family Cryomorphaceae and related taxa by utilizing the GTDB taxonomic framework.</title>
        <authorList>
            <person name="Bowman J.P."/>
        </authorList>
    </citation>
    <scope>NUCLEOTIDE SEQUENCE [LARGE SCALE GENOMIC DNA]</scope>
    <source>
        <strain evidence="4 5">QSSC 1-22</strain>
    </source>
</reference>
<sequence length="330" mass="37516">MKYFSFCPFILALLFSTLGFGQNLVPNPSFEEYLECPQGTADFQTQVVDWYSWQETPDYFNACNNTELGTAGVPTNAWGYQYPVSGSAYAGLITYVHYLENGREYIACPIDQLTIGISYYVMFYVSNCDNGSTIEWSCATNHLGLKFFKDSSYSFNSNPYTPENTADIEFNEMFTDTTNWHLVEGWFTADQAYNWIALGNFYDDDHTDTLQLSNPNNQLNECAAVYYIDNVCISANPADCHYLLGSRAHEFEVSIDVYPNPTNGELSISSNTLQIVNITVYSVLGKLIYQKHEHENKIVQLTIGQWASGIYIIEIELDDGIFYQTKILKK</sequence>
<feature type="chain" id="PRO_5029878436" evidence="2">
    <location>
        <begin position="22"/>
        <end position="330"/>
    </location>
</feature>
<gene>
    <name evidence="4" type="ORF">G3O08_13830</name>
</gene>
<dbReference type="NCBIfam" id="TIGR04183">
    <property type="entry name" value="Por_Secre_tail"/>
    <property type="match status" value="1"/>
</dbReference>
<evidence type="ECO:0000313" key="4">
    <source>
        <dbReference type="EMBL" id="NEN24583.1"/>
    </source>
</evidence>
<organism evidence="4 5">
    <name type="scientific">Cryomorpha ignava</name>
    <dbReference type="NCBI Taxonomy" id="101383"/>
    <lineage>
        <taxon>Bacteria</taxon>
        <taxon>Pseudomonadati</taxon>
        <taxon>Bacteroidota</taxon>
        <taxon>Flavobacteriia</taxon>
        <taxon>Flavobacteriales</taxon>
        <taxon>Cryomorphaceae</taxon>
        <taxon>Cryomorpha</taxon>
    </lineage>
</organism>
<dbReference type="AlphaFoldDB" id="A0A7K3WSC0"/>
<dbReference type="RefSeq" id="WP_163285976.1">
    <property type="nucleotide sequence ID" value="NZ_JAAGVY010000028.1"/>
</dbReference>
<evidence type="ECO:0000313" key="5">
    <source>
        <dbReference type="Proteomes" id="UP000486602"/>
    </source>
</evidence>
<dbReference type="Pfam" id="PF18962">
    <property type="entry name" value="Por_Secre_tail"/>
    <property type="match status" value="1"/>
</dbReference>
<accession>A0A7K3WSC0</accession>
<evidence type="ECO:0000256" key="2">
    <source>
        <dbReference type="SAM" id="SignalP"/>
    </source>
</evidence>
<dbReference type="InterPro" id="IPR026444">
    <property type="entry name" value="Secre_tail"/>
</dbReference>
<dbReference type="EMBL" id="JAAGVY010000028">
    <property type="protein sequence ID" value="NEN24583.1"/>
    <property type="molecule type" value="Genomic_DNA"/>
</dbReference>
<evidence type="ECO:0000256" key="1">
    <source>
        <dbReference type="ARBA" id="ARBA00022729"/>
    </source>
</evidence>
<evidence type="ECO:0000259" key="3">
    <source>
        <dbReference type="Pfam" id="PF18962"/>
    </source>
</evidence>
<dbReference type="Proteomes" id="UP000486602">
    <property type="component" value="Unassembled WGS sequence"/>
</dbReference>
<keyword evidence="1 2" id="KW-0732">Signal</keyword>
<keyword evidence="5" id="KW-1185">Reference proteome</keyword>
<proteinExistence type="predicted"/>
<feature type="domain" description="Secretion system C-terminal sorting" evidence="3">
    <location>
        <begin position="257"/>
        <end position="323"/>
    </location>
</feature>
<name>A0A7K3WSC0_9FLAO</name>
<protein>
    <submittedName>
        <fullName evidence="4">T9SS type A sorting domain-containing protein</fullName>
    </submittedName>
</protein>
<comment type="caution">
    <text evidence="4">The sequence shown here is derived from an EMBL/GenBank/DDBJ whole genome shotgun (WGS) entry which is preliminary data.</text>
</comment>
<feature type="signal peptide" evidence="2">
    <location>
        <begin position="1"/>
        <end position="21"/>
    </location>
</feature>